<proteinExistence type="predicted"/>
<gene>
    <name evidence="1" type="ORF">EV653_1964</name>
</gene>
<dbReference type="InterPro" id="IPR007061">
    <property type="entry name" value="MST-like"/>
</dbReference>
<reference evidence="1 2" key="1">
    <citation type="submission" date="2019-03" db="EMBL/GenBank/DDBJ databases">
        <title>Genomic Encyclopedia of Type Strains, Phase III (KMG-III): the genomes of soil and plant-associated and newly described type strains.</title>
        <authorList>
            <person name="Whitman W."/>
        </authorList>
    </citation>
    <scope>NUCLEOTIDE SEQUENCE [LARGE SCALE GENOMIC DNA]</scope>
    <source>
        <strain evidence="1 2">VKM Ac-2573</strain>
    </source>
</reference>
<dbReference type="InterPro" id="IPR034660">
    <property type="entry name" value="DinB/YfiT-like"/>
</dbReference>
<organism evidence="1 2">
    <name type="scientific">Kribbella pratensis</name>
    <dbReference type="NCBI Taxonomy" id="2512112"/>
    <lineage>
        <taxon>Bacteria</taxon>
        <taxon>Bacillati</taxon>
        <taxon>Actinomycetota</taxon>
        <taxon>Actinomycetes</taxon>
        <taxon>Propionibacteriales</taxon>
        <taxon>Kribbellaceae</taxon>
        <taxon>Kribbella</taxon>
    </lineage>
</organism>
<keyword evidence="2" id="KW-1185">Reference proteome</keyword>
<comment type="caution">
    <text evidence="1">The sequence shown here is derived from an EMBL/GenBank/DDBJ whole genome shotgun (WGS) entry which is preliminary data.</text>
</comment>
<protein>
    <submittedName>
        <fullName evidence="1">Uncharacterized protein DUF664</fullName>
    </submittedName>
</protein>
<dbReference type="Proteomes" id="UP000295146">
    <property type="component" value="Unassembled WGS sequence"/>
</dbReference>
<dbReference type="Gene3D" id="1.20.120.450">
    <property type="entry name" value="dinb family like domain"/>
    <property type="match status" value="1"/>
</dbReference>
<evidence type="ECO:0000313" key="2">
    <source>
        <dbReference type="Proteomes" id="UP000295146"/>
    </source>
</evidence>
<dbReference type="AlphaFoldDB" id="A0A4R8CLB8"/>
<dbReference type="SUPFAM" id="SSF109854">
    <property type="entry name" value="DinB/YfiT-like putative metalloenzymes"/>
    <property type="match status" value="1"/>
</dbReference>
<dbReference type="Pfam" id="PF04978">
    <property type="entry name" value="MST"/>
    <property type="match status" value="1"/>
</dbReference>
<name>A0A4R8CLB8_9ACTN</name>
<evidence type="ECO:0000313" key="1">
    <source>
        <dbReference type="EMBL" id="TDW76804.1"/>
    </source>
</evidence>
<sequence length="148" mass="15840">MTELEQLVETLDGLRAGVLKKLAGLSEADARRSTVESGTNVAGLVQHLTFVESLWIEEVVAGGKASRGKRSMTVDPGISLTKLRADYKAACAASNKIIAKLGDPETPVTRNGKTHNLRWAVLAVINETARHAGHADIIREQLDGTTGR</sequence>
<dbReference type="EMBL" id="SODP01000001">
    <property type="protein sequence ID" value="TDW76804.1"/>
    <property type="molecule type" value="Genomic_DNA"/>
</dbReference>
<accession>A0A4R8CLB8</accession>